<keyword evidence="4" id="KW-0539">Nucleus</keyword>
<gene>
    <name evidence="6" type="ORF">C2G38_2234172</name>
</gene>
<accession>A0A397TQM1</accession>
<sequence>MGKSRVKHACDHCRTVKLKCDDSNPCLRCLKNGKNCVRTTKTRQTIEGQNHFDIGLSTLNGDPNFTNIEDCRYWLSLQSDMSLQENPGYQDINVPLSFGEPYLIIDQQTAPQLLKYPKSMSTKERLIET</sequence>
<dbReference type="SUPFAM" id="SSF57701">
    <property type="entry name" value="Zn2/Cys6 DNA-binding domain"/>
    <property type="match status" value="1"/>
</dbReference>
<dbReference type="PANTHER" id="PTHR47424">
    <property type="entry name" value="REGULATORY PROTEIN GAL4"/>
    <property type="match status" value="1"/>
</dbReference>
<evidence type="ECO:0000313" key="7">
    <source>
        <dbReference type="Proteomes" id="UP000266673"/>
    </source>
</evidence>
<evidence type="ECO:0000313" key="6">
    <source>
        <dbReference type="EMBL" id="RIB00482.1"/>
    </source>
</evidence>
<keyword evidence="3" id="KW-0804">Transcription</keyword>
<dbReference type="InterPro" id="IPR001138">
    <property type="entry name" value="Zn2Cys6_DnaBD"/>
</dbReference>
<dbReference type="Proteomes" id="UP000266673">
    <property type="component" value="Unassembled WGS sequence"/>
</dbReference>
<reference evidence="6 7" key="1">
    <citation type="submission" date="2018-06" db="EMBL/GenBank/DDBJ databases">
        <title>Comparative genomics reveals the genomic features of Rhizophagus irregularis, R. cerebriforme, R. diaphanum and Gigaspora rosea, and their symbiotic lifestyle signature.</title>
        <authorList>
            <person name="Morin E."/>
            <person name="San Clemente H."/>
            <person name="Chen E.C.H."/>
            <person name="De La Providencia I."/>
            <person name="Hainaut M."/>
            <person name="Kuo A."/>
            <person name="Kohler A."/>
            <person name="Murat C."/>
            <person name="Tang N."/>
            <person name="Roy S."/>
            <person name="Loubradou J."/>
            <person name="Henrissat B."/>
            <person name="Grigoriev I.V."/>
            <person name="Corradi N."/>
            <person name="Roux C."/>
            <person name="Martin F.M."/>
        </authorList>
    </citation>
    <scope>NUCLEOTIDE SEQUENCE [LARGE SCALE GENOMIC DNA]</scope>
    <source>
        <strain evidence="6 7">DAOM 194757</strain>
    </source>
</reference>
<dbReference type="GO" id="GO:0000981">
    <property type="term" value="F:DNA-binding transcription factor activity, RNA polymerase II-specific"/>
    <property type="evidence" value="ECO:0007669"/>
    <property type="project" value="InterPro"/>
</dbReference>
<evidence type="ECO:0000256" key="4">
    <source>
        <dbReference type="ARBA" id="ARBA00023242"/>
    </source>
</evidence>
<evidence type="ECO:0000256" key="3">
    <source>
        <dbReference type="ARBA" id="ARBA00023163"/>
    </source>
</evidence>
<dbReference type="InterPro" id="IPR036864">
    <property type="entry name" value="Zn2-C6_fun-type_DNA-bd_sf"/>
</dbReference>
<keyword evidence="1" id="KW-0805">Transcription regulation</keyword>
<feature type="domain" description="Zn(2)-C6 fungal-type" evidence="5">
    <location>
        <begin position="9"/>
        <end position="38"/>
    </location>
</feature>
<dbReference type="EMBL" id="QKWP01004140">
    <property type="protein sequence ID" value="RIB00482.1"/>
    <property type="molecule type" value="Genomic_DNA"/>
</dbReference>
<proteinExistence type="predicted"/>
<dbReference type="CDD" id="cd00067">
    <property type="entry name" value="GAL4"/>
    <property type="match status" value="1"/>
</dbReference>
<dbReference type="Gene3D" id="4.10.240.10">
    <property type="entry name" value="Zn(2)-C6 fungal-type DNA-binding domain"/>
    <property type="match status" value="1"/>
</dbReference>
<organism evidence="6 7">
    <name type="scientific">Gigaspora rosea</name>
    <dbReference type="NCBI Taxonomy" id="44941"/>
    <lineage>
        <taxon>Eukaryota</taxon>
        <taxon>Fungi</taxon>
        <taxon>Fungi incertae sedis</taxon>
        <taxon>Mucoromycota</taxon>
        <taxon>Glomeromycotina</taxon>
        <taxon>Glomeromycetes</taxon>
        <taxon>Diversisporales</taxon>
        <taxon>Gigasporaceae</taxon>
        <taxon>Gigaspora</taxon>
    </lineage>
</organism>
<keyword evidence="7" id="KW-1185">Reference proteome</keyword>
<evidence type="ECO:0000256" key="2">
    <source>
        <dbReference type="ARBA" id="ARBA00023125"/>
    </source>
</evidence>
<evidence type="ECO:0000256" key="1">
    <source>
        <dbReference type="ARBA" id="ARBA00023015"/>
    </source>
</evidence>
<dbReference type="OrthoDB" id="10261408at2759"/>
<name>A0A397TQM1_9GLOM</name>
<comment type="caution">
    <text evidence="6">The sequence shown here is derived from an EMBL/GenBank/DDBJ whole genome shotgun (WGS) entry which is preliminary data.</text>
</comment>
<dbReference type="GO" id="GO:0008270">
    <property type="term" value="F:zinc ion binding"/>
    <property type="evidence" value="ECO:0007669"/>
    <property type="project" value="InterPro"/>
</dbReference>
<dbReference type="GO" id="GO:0003677">
    <property type="term" value="F:DNA binding"/>
    <property type="evidence" value="ECO:0007669"/>
    <property type="project" value="UniProtKB-KW"/>
</dbReference>
<dbReference type="AlphaFoldDB" id="A0A397TQM1"/>
<dbReference type="PROSITE" id="PS50048">
    <property type="entry name" value="ZN2_CY6_FUNGAL_2"/>
    <property type="match status" value="1"/>
</dbReference>
<dbReference type="InterPro" id="IPR051127">
    <property type="entry name" value="Fungal_SecMet_Regulators"/>
</dbReference>
<keyword evidence="2" id="KW-0238">DNA-binding</keyword>
<dbReference type="PROSITE" id="PS00463">
    <property type="entry name" value="ZN2_CY6_FUNGAL_1"/>
    <property type="match status" value="1"/>
</dbReference>
<evidence type="ECO:0000259" key="5">
    <source>
        <dbReference type="PROSITE" id="PS50048"/>
    </source>
</evidence>
<dbReference type="SMART" id="SM00066">
    <property type="entry name" value="GAL4"/>
    <property type="match status" value="1"/>
</dbReference>
<dbReference type="PANTHER" id="PTHR47424:SF3">
    <property type="entry name" value="REGULATORY PROTEIN GAL4"/>
    <property type="match status" value="1"/>
</dbReference>
<dbReference type="Pfam" id="PF00172">
    <property type="entry name" value="Zn_clus"/>
    <property type="match status" value="1"/>
</dbReference>
<protein>
    <recommendedName>
        <fullName evidence="5">Zn(2)-C6 fungal-type domain-containing protein</fullName>
    </recommendedName>
</protein>